<evidence type="ECO:0008006" key="3">
    <source>
        <dbReference type="Google" id="ProtNLM"/>
    </source>
</evidence>
<dbReference type="InterPro" id="IPR011990">
    <property type="entry name" value="TPR-like_helical_dom_sf"/>
</dbReference>
<dbReference type="KEGG" id="fls:GLV81_01395"/>
<dbReference type="Proteomes" id="UP000426027">
    <property type="component" value="Chromosome"/>
</dbReference>
<dbReference type="RefSeq" id="WP_157476174.1">
    <property type="nucleotide sequence ID" value="NZ_CP046566.1"/>
</dbReference>
<dbReference type="EMBL" id="CP046566">
    <property type="protein sequence ID" value="QGW26931.1"/>
    <property type="molecule type" value="Genomic_DNA"/>
</dbReference>
<proteinExistence type="predicted"/>
<sequence length="496" mass="54503">MKNIKKLLFSAALLSALMVGCKKEELQVANENDPDFLKVYAKGDDVENVASGLFNTVFHGEHDFTGVQMMMAVAADHATCSWGNAGMRDMSWEPRNFGWNNSPSYSNSGVLKATYDKMYSAISTSNLVIKAVNGGVNIGDNGANNNRALAVARFIQGISYGNLALLFDKAHVVDEVTSVDGVLETAVPYSEVAKAALGYLDKAIVLAGNSFTIPASWFGTPADISSADFKKMCNTAAARILSYLPRNKTELAAVDWAKVKTYADAGITSDWKIVMDGTTKWYFEAGDYLTYPGWGRTDMYVVNLMDNTQPQHWDDVASFPHPPASTNPQDKRLLSDFEYLASNDFLAARGYYHFSNYRNSRYDAVYVAAIGEKPQVMKAENDMLRAEARAYTGDLAGAATIINTGTRVTRGQMAPVAANLADIVKAIHHERHVELYTTGMGVQFFEMRKLNLLQKGTPLHFPIPAKILELFKQTTFYTFGYLANADGKGTSNGGWR</sequence>
<gene>
    <name evidence="1" type="ORF">GLV81_01395</name>
</gene>
<dbReference type="SUPFAM" id="SSF48452">
    <property type="entry name" value="TPR-like"/>
    <property type="match status" value="1"/>
</dbReference>
<name>A0A6I6GWA5_9BACT</name>
<organism evidence="1 2">
    <name type="scientific">Phnomibacter ginsenosidimutans</name>
    <dbReference type="NCBI Taxonomy" id="2676868"/>
    <lineage>
        <taxon>Bacteria</taxon>
        <taxon>Pseudomonadati</taxon>
        <taxon>Bacteroidota</taxon>
        <taxon>Chitinophagia</taxon>
        <taxon>Chitinophagales</taxon>
        <taxon>Chitinophagaceae</taxon>
        <taxon>Phnomibacter</taxon>
    </lineage>
</organism>
<dbReference type="PROSITE" id="PS51257">
    <property type="entry name" value="PROKAR_LIPOPROTEIN"/>
    <property type="match status" value="1"/>
</dbReference>
<keyword evidence="2" id="KW-1185">Reference proteome</keyword>
<dbReference type="AlphaFoldDB" id="A0A6I6GWA5"/>
<dbReference type="Gene3D" id="1.25.40.390">
    <property type="match status" value="1"/>
</dbReference>
<reference evidence="1 2" key="1">
    <citation type="submission" date="2019-11" db="EMBL/GenBank/DDBJ databases">
        <authorList>
            <person name="Im W.T."/>
        </authorList>
    </citation>
    <scope>NUCLEOTIDE SEQUENCE [LARGE SCALE GENOMIC DNA]</scope>
    <source>
        <strain evidence="1 2">SB-02</strain>
    </source>
</reference>
<evidence type="ECO:0000313" key="2">
    <source>
        <dbReference type="Proteomes" id="UP000426027"/>
    </source>
</evidence>
<evidence type="ECO:0000313" key="1">
    <source>
        <dbReference type="EMBL" id="QGW26931.1"/>
    </source>
</evidence>
<accession>A0A6I6GWA5</accession>
<protein>
    <recommendedName>
        <fullName evidence="3">RagB/SusD family nutrient uptake outer membrane protein</fullName>
    </recommendedName>
</protein>